<evidence type="ECO:0000256" key="13">
    <source>
        <dbReference type="ARBA" id="ARBA00047833"/>
    </source>
</evidence>
<evidence type="ECO:0000256" key="5">
    <source>
        <dbReference type="ARBA" id="ARBA00022598"/>
    </source>
</evidence>
<comment type="similarity">
    <text evidence="14">Belongs to the MurCDEF family.</text>
</comment>
<dbReference type="SUPFAM" id="SSF53244">
    <property type="entry name" value="MurD-like peptide ligases, peptide-binding domain"/>
    <property type="match status" value="1"/>
</dbReference>
<dbReference type="GO" id="GO:0008360">
    <property type="term" value="P:regulation of cell shape"/>
    <property type="evidence" value="ECO:0007669"/>
    <property type="project" value="UniProtKB-KW"/>
</dbReference>
<dbReference type="GO" id="GO:0008763">
    <property type="term" value="F:UDP-N-acetylmuramate-L-alanine ligase activity"/>
    <property type="evidence" value="ECO:0007669"/>
    <property type="project" value="UniProtKB-UniRule"/>
</dbReference>
<keyword evidence="9 14" id="KW-0133">Cell shape</keyword>
<comment type="function">
    <text evidence="14">Cell wall formation.</text>
</comment>
<evidence type="ECO:0000313" key="18">
    <source>
        <dbReference type="EMBL" id="MZL68274.1"/>
    </source>
</evidence>
<evidence type="ECO:0000256" key="14">
    <source>
        <dbReference type="HAMAP-Rule" id="MF_00046"/>
    </source>
</evidence>
<dbReference type="Proteomes" id="UP000184089">
    <property type="component" value="Unassembled WGS sequence"/>
</dbReference>
<gene>
    <name evidence="14 18" type="primary">murC</name>
    <name evidence="18" type="ORF">GT747_00595</name>
    <name evidence="19" type="ORF">SAMN05444424_1946</name>
</gene>
<feature type="domain" description="Mur ligase N-terminal catalytic" evidence="15">
    <location>
        <begin position="14"/>
        <end position="112"/>
    </location>
</feature>
<dbReference type="GO" id="GO:0009252">
    <property type="term" value="P:peptidoglycan biosynthetic process"/>
    <property type="evidence" value="ECO:0007669"/>
    <property type="project" value="UniProtKB-UniRule"/>
</dbReference>
<dbReference type="SUPFAM" id="SSF51984">
    <property type="entry name" value="MurCD N-terminal domain"/>
    <property type="match status" value="1"/>
</dbReference>
<dbReference type="Pfam" id="PF08245">
    <property type="entry name" value="Mur_ligase_M"/>
    <property type="match status" value="1"/>
</dbReference>
<evidence type="ECO:0000256" key="9">
    <source>
        <dbReference type="ARBA" id="ARBA00022960"/>
    </source>
</evidence>
<dbReference type="EMBL" id="FQVY01000002">
    <property type="protein sequence ID" value="SHG22453.1"/>
    <property type="molecule type" value="Genomic_DNA"/>
</dbReference>
<feature type="binding site" evidence="14">
    <location>
        <begin position="120"/>
        <end position="126"/>
    </location>
    <ligand>
        <name>ATP</name>
        <dbReference type="ChEBI" id="CHEBI:30616"/>
    </ligand>
</feature>
<evidence type="ECO:0000256" key="6">
    <source>
        <dbReference type="ARBA" id="ARBA00022618"/>
    </source>
</evidence>
<dbReference type="GO" id="GO:0071555">
    <property type="term" value="P:cell wall organization"/>
    <property type="evidence" value="ECO:0007669"/>
    <property type="project" value="UniProtKB-KW"/>
</dbReference>
<protein>
    <recommendedName>
        <fullName evidence="3 14">UDP-N-acetylmuramate--L-alanine ligase</fullName>
        <ecNumber evidence="3 14">6.3.2.8</ecNumber>
    </recommendedName>
    <alternativeName>
        <fullName evidence="14">UDP-N-acetylmuramoyl-L-alanine synthetase</fullName>
    </alternativeName>
</protein>
<dbReference type="InterPro" id="IPR000713">
    <property type="entry name" value="Mur_ligase_N"/>
</dbReference>
<dbReference type="InterPro" id="IPR013221">
    <property type="entry name" value="Mur_ligase_cen"/>
</dbReference>
<evidence type="ECO:0000256" key="11">
    <source>
        <dbReference type="ARBA" id="ARBA00023306"/>
    </source>
</evidence>
<evidence type="ECO:0000259" key="16">
    <source>
        <dbReference type="Pfam" id="PF02875"/>
    </source>
</evidence>
<evidence type="ECO:0000256" key="12">
    <source>
        <dbReference type="ARBA" id="ARBA00023316"/>
    </source>
</evidence>
<comment type="pathway">
    <text evidence="2 14">Cell wall biogenesis; peptidoglycan biosynthesis.</text>
</comment>
<dbReference type="InterPro" id="IPR005758">
    <property type="entry name" value="UDP-N-AcMur_Ala_ligase_MurC"/>
</dbReference>
<comment type="catalytic activity">
    <reaction evidence="13 14">
        <text>UDP-N-acetyl-alpha-D-muramate + L-alanine + ATP = UDP-N-acetyl-alpha-D-muramoyl-L-alanine + ADP + phosphate + H(+)</text>
        <dbReference type="Rhea" id="RHEA:23372"/>
        <dbReference type="ChEBI" id="CHEBI:15378"/>
        <dbReference type="ChEBI" id="CHEBI:30616"/>
        <dbReference type="ChEBI" id="CHEBI:43474"/>
        <dbReference type="ChEBI" id="CHEBI:57972"/>
        <dbReference type="ChEBI" id="CHEBI:70757"/>
        <dbReference type="ChEBI" id="CHEBI:83898"/>
        <dbReference type="ChEBI" id="CHEBI:456216"/>
        <dbReference type="EC" id="6.3.2.8"/>
    </reaction>
</comment>
<dbReference type="HAMAP" id="MF_00046">
    <property type="entry name" value="MurC"/>
    <property type="match status" value="1"/>
</dbReference>
<dbReference type="SUPFAM" id="SSF53623">
    <property type="entry name" value="MurD-like peptide ligases, catalytic domain"/>
    <property type="match status" value="1"/>
</dbReference>
<keyword evidence="8 14" id="KW-0067">ATP-binding</keyword>
<keyword evidence="4 14" id="KW-0963">Cytoplasm</keyword>
<evidence type="ECO:0000256" key="2">
    <source>
        <dbReference type="ARBA" id="ARBA00004752"/>
    </source>
</evidence>
<keyword evidence="21" id="KW-1185">Reference proteome</keyword>
<dbReference type="InterPro" id="IPR036565">
    <property type="entry name" value="Mur-like_cat_sf"/>
</dbReference>
<name>A0AAQ1RWD1_9FIRM</name>
<dbReference type="InterPro" id="IPR036615">
    <property type="entry name" value="Mur_ligase_C_dom_sf"/>
</dbReference>
<keyword evidence="11 14" id="KW-0131">Cell cycle</keyword>
<dbReference type="PANTHER" id="PTHR43445">
    <property type="entry name" value="UDP-N-ACETYLMURAMATE--L-ALANINE LIGASE-RELATED"/>
    <property type="match status" value="1"/>
</dbReference>
<reference evidence="18 21" key="3">
    <citation type="journal article" date="2019" name="Nat. Med.">
        <title>A library of human gut bacterial isolates paired with longitudinal multiomics data enables mechanistic microbiome research.</title>
        <authorList>
            <person name="Poyet M."/>
            <person name="Groussin M."/>
            <person name="Gibbons S.M."/>
            <person name="Avila-Pacheco J."/>
            <person name="Jiang X."/>
            <person name="Kearney S.M."/>
            <person name="Perrotta A.R."/>
            <person name="Berdy B."/>
            <person name="Zhao S."/>
            <person name="Lieberman T.D."/>
            <person name="Swanson P.K."/>
            <person name="Smith M."/>
            <person name="Roesemann S."/>
            <person name="Alexander J.E."/>
            <person name="Rich S.A."/>
            <person name="Livny J."/>
            <person name="Vlamakis H."/>
            <person name="Clish C."/>
            <person name="Bullock K."/>
            <person name="Deik A."/>
            <person name="Scott J."/>
            <person name="Pierce K.A."/>
            <person name="Xavier R.J."/>
            <person name="Alm E.J."/>
        </authorList>
    </citation>
    <scope>NUCLEOTIDE SEQUENCE [LARGE SCALE GENOMIC DNA]</scope>
    <source>
        <strain evidence="18 21">BIOML-A2</strain>
    </source>
</reference>
<evidence type="ECO:0000313" key="20">
    <source>
        <dbReference type="Proteomes" id="UP000184089"/>
    </source>
</evidence>
<dbReference type="AlphaFoldDB" id="A0AAQ1RWD1"/>
<comment type="caution">
    <text evidence="19">The sequence shown here is derived from an EMBL/GenBank/DDBJ whole genome shotgun (WGS) entry which is preliminary data.</text>
</comment>
<dbReference type="NCBIfam" id="TIGR01082">
    <property type="entry name" value="murC"/>
    <property type="match status" value="1"/>
</dbReference>
<evidence type="ECO:0000256" key="10">
    <source>
        <dbReference type="ARBA" id="ARBA00022984"/>
    </source>
</evidence>
<evidence type="ECO:0000313" key="21">
    <source>
        <dbReference type="Proteomes" id="UP000474718"/>
    </source>
</evidence>
<sequence>MAVIYEDLLKGKQHVHFIGIGGSGMFPLAQILHDKGYFITGSDNNETDTLALVRGLGIPVHLGHDPKNIEGADLVVYTAAIMKDNPELLAAKASNATVIERSVLLGVISRQYPNAVCICGTHGKTTSTAMLTQLLLDCGADPTAVIGGKLRSIGGNGRVGKSETFVCESCEYVDTFLKLSPDVSVVLNIDRDHLEYFKNLENIIRSFNAFNKMASKMVIVNGDDENSMRSLDGVTVPILTFGTKEGLDYTAENIAVERGVFYQYDLCHRGETLCRIRLGVPGRHNVLNSLAVCVAALQCGVTPAQLEEHLPHFGGAGRRFEFLGEVNGFTVADDYAHHPAELEATLKVATQMGYNKVWAVFQPFTFSRTSILLDDFARVLQIADRAVITAIMGAREINTYGIHAKDLADKVPGSVQLDTFPEVADYLLAHVEPGDLVLTLGCGDVYKIDKLLLGEKKN</sequence>
<dbReference type="EMBL" id="WWVX01000001">
    <property type="protein sequence ID" value="MZL68274.1"/>
    <property type="molecule type" value="Genomic_DNA"/>
</dbReference>
<dbReference type="Gene3D" id="3.90.190.20">
    <property type="entry name" value="Mur ligase, C-terminal domain"/>
    <property type="match status" value="1"/>
</dbReference>
<dbReference type="InterPro" id="IPR050061">
    <property type="entry name" value="MurCDEF_pg_biosynth"/>
</dbReference>
<keyword evidence="7 14" id="KW-0547">Nucleotide-binding</keyword>
<dbReference type="InterPro" id="IPR004101">
    <property type="entry name" value="Mur_ligase_C"/>
</dbReference>
<evidence type="ECO:0000313" key="19">
    <source>
        <dbReference type="EMBL" id="SHG22453.1"/>
    </source>
</evidence>
<keyword evidence="12 14" id="KW-0961">Cell wall biogenesis/degradation</keyword>
<evidence type="ECO:0000256" key="8">
    <source>
        <dbReference type="ARBA" id="ARBA00022840"/>
    </source>
</evidence>
<dbReference type="GO" id="GO:0005524">
    <property type="term" value="F:ATP binding"/>
    <property type="evidence" value="ECO:0007669"/>
    <property type="project" value="UniProtKB-UniRule"/>
</dbReference>
<dbReference type="Gene3D" id="3.40.50.720">
    <property type="entry name" value="NAD(P)-binding Rossmann-like Domain"/>
    <property type="match status" value="1"/>
</dbReference>
<dbReference type="Pfam" id="PF02875">
    <property type="entry name" value="Mur_ligase_C"/>
    <property type="match status" value="1"/>
</dbReference>
<dbReference type="Proteomes" id="UP000474718">
    <property type="component" value="Unassembled WGS sequence"/>
</dbReference>
<comment type="subcellular location">
    <subcellularLocation>
        <location evidence="1 14">Cytoplasm</location>
    </subcellularLocation>
</comment>
<keyword evidence="6 14" id="KW-0132">Cell division</keyword>
<dbReference type="PANTHER" id="PTHR43445:SF3">
    <property type="entry name" value="UDP-N-ACETYLMURAMATE--L-ALANINE LIGASE"/>
    <property type="match status" value="1"/>
</dbReference>
<organism evidence="19 20">
    <name type="scientific">Bittarella massiliensis</name>
    <name type="common">ex Durand et al. 2017</name>
    <dbReference type="NCBI Taxonomy" id="1720313"/>
    <lineage>
        <taxon>Bacteria</taxon>
        <taxon>Bacillati</taxon>
        <taxon>Bacillota</taxon>
        <taxon>Clostridia</taxon>
        <taxon>Eubacteriales</taxon>
        <taxon>Oscillospiraceae</taxon>
        <taxon>Bittarella (ex Durand et al. 2017)</taxon>
    </lineage>
</organism>
<proteinExistence type="inferred from homology"/>
<evidence type="ECO:0000259" key="17">
    <source>
        <dbReference type="Pfam" id="PF08245"/>
    </source>
</evidence>
<evidence type="ECO:0000256" key="3">
    <source>
        <dbReference type="ARBA" id="ARBA00012211"/>
    </source>
</evidence>
<dbReference type="Pfam" id="PF01225">
    <property type="entry name" value="Mur_ligase"/>
    <property type="match status" value="1"/>
</dbReference>
<reference evidence="20" key="1">
    <citation type="submission" date="2016-11" db="EMBL/GenBank/DDBJ databases">
        <authorList>
            <person name="Jaros S."/>
            <person name="Januszkiewicz K."/>
            <person name="Wedrychowicz H."/>
        </authorList>
    </citation>
    <scope>NUCLEOTIDE SEQUENCE [LARGE SCALE GENOMIC DNA]</scope>
    <source>
        <strain evidence="20">DSM 4029</strain>
    </source>
</reference>
<evidence type="ECO:0000256" key="4">
    <source>
        <dbReference type="ARBA" id="ARBA00022490"/>
    </source>
</evidence>
<dbReference type="GO" id="GO:0051301">
    <property type="term" value="P:cell division"/>
    <property type="evidence" value="ECO:0007669"/>
    <property type="project" value="UniProtKB-KW"/>
</dbReference>
<accession>A0AAQ1RWD1</accession>
<keyword evidence="5 14" id="KW-0436">Ligase</keyword>
<keyword evidence="10 14" id="KW-0573">Peptidoglycan synthesis</keyword>
<evidence type="ECO:0000256" key="1">
    <source>
        <dbReference type="ARBA" id="ARBA00004496"/>
    </source>
</evidence>
<dbReference type="RefSeq" id="WP_021661025.1">
    <property type="nucleotide sequence ID" value="NZ_FQVY01000002.1"/>
</dbReference>
<dbReference type="GO" id="GO:0005737">
    <property type="term" value="C:cytoplasm"/>
    <property type="evidence" value="ECO:0007669"/>
    <property type="project" value="UniProtKB-SubCell"/>
</dbReference>
<reference evidence="19" key="2">
    <citation type="submission" date="2016-11" db="EMBL/GenBank/DDBJ databases">
        <authorList>
            <person name="Varghese N."/>
            <person name="Submissions S."/>
        </authorList>
    </citation>
    <scope>NUCLEOTIDE SEQUENCE</scope>
    <source>
        <strain evidence="19">DSM 4029</strain>
    </source>
</reference>
<dbReference type="Gene3D" id="3.40.1190.10">
    <property type="entry name" value="Mur-like, catalytic domain"/>
    <property type="match status" value="1"/>
</dbReference>
<evidence type="ECO:0000259" key="15">
    <source>
        <dbReference type="Pfam" id="PF01225"/>
    </source>
</evidence>
<feature type="domain" description="Mur ligase central" evidence="17">
    <location>
        <begin position="118"/>
        <end position="296"/>
    </location>
</feature>
<evidence type="ECO:0000256" key="7">
    <source>
        <dbReference type="ARBA" id="ARBA00022741"/>
    </source>
</evidence>
<dbReference type="EC" id="6.3.2.8" evidence="3 14"/>
<feature type="domain" description="Mur ligase C-terminal" evidence="16">
    <location>
        <begin position="318"/>
        <end position="443"/>
    </location>
</feature>